<dbReference type="RefSeq" id="WP_283435147.1">
    <property type="nucleotide sequence ID" value="NZ_FXUG01000020.1"/>
</dbReference>
<feature type="domain" description="Methyltransferase" evidence="1">
    <location>
        <begin position="74"/>
        <end position="193"/>
    </location>
</feature>
<evidence type="ECO:0000259" key="1">
    <source>
        <dbReference type="Pfam" id="PF13679"/>
    </source>
</evidence>
<dbReference type="PANTHER" id="PTHR13369">
    <property type="match status" value="1"/>
</dbReference>
<sequence>MSDASSDVLVQADQPFRFLKQFNSVEFADHASCRDRLRRSDARWFPGEYLSSVFARELCERGAMRFKEVLESFEFYACVRNRIRSESVADLCCGHGLVGILFAMLERDIDQVVLLDKVRPKSFDIVLAAAQAVAPWTAEKITYVQAPLKRTLDHVEPGTAILGVHACGERTDQCIEHAIALNSTVALLPCCRRHRLHPSPDCLKSVLGADVAIDVDRTYRLHAAGYHVRWDQIPSSITEMNRVLIGKPLPAAGNQTNAVSAAVTRK</sequence>
<dbReference type="PANTHER" id="PTHR13369:SF0">
    <property type="entry name" value="GLUTATHIONE S-TRANSFERASE C-TERMINAL DOMAIN-CONTAINING PROTEIN"/>
    <property type="match status" value="1"/>
</dbReference>
<accession>A0ABY1QNZ1</accession>
<organism evidence="2 3">
    <name type="scientific">Neorhodopirellula lusitana</name>
    <dbReference type="NCBI Taxonomy" id="445327"/>
    <lineage>
        <taxon>Bacteria</taxon>
        <taxon>Pseudomonadati</taxon>
        <taxon>Planctomycetota</taxon>
        <taxon>Planctomycetia</taxon>
        <taxon>Pirellulales</taxon>
        <taxon>Pirellulaceae</taxon>
        <taxon>Neorhodopirellula</taxon>
    </lineage>
</organism>
<dbReference type="InterPro" id="IPR025714">
    <property type="entry name" value="Methyltranfer_dom"/>
</dbReference>
<evidence type="ECO:0000313" key="3">
    <source>
        <dbReference type="Proteomes" id="UP001158067"/>
    </source>
</evidence>
<gene>
    <name evidence="2" type="ORF">SAMN06265222_12056</name>
</gene>
<name>A0ABY1QNZ1_9BACT</name>
<dbReference type="EMBL" id="FXUG01000020">
    <property type="protein sequence ID" value="SMP75963.1"/>
    <property type="molecule type" value="Genomic_DNA"/>
</dbReference>
<proteinExistence type="predicted"/>
<dbReference type="Pfam" id="PF13679">
    <property type="entry name" value="Methyltransf_32"/>
    <property type="match status" value="1"/>
</dbReference>
<comment type="caution">
    <text evidence="2">The sequence shown here is derived from an EMBL/GenBank/DDBJ whole genome shotgun (WGS) entry which is preliminary data.</text>
</comment>
<evidence type="ECO:0000313" key="2">
    <source>
        <dbReference type="EMBL" id="SMP75963.1"/>
    </source>
</evidence>
<protein>
    <recommendedName>
        <fullName evidence="1">Methyltransferase domain-containing protein</fullName>
    </recommendedName>
</protein>
<dbReference type="Proteomes" id="UP001158067">
    <property type="component" value="Unassembled WGS sequence"/>
</dbReference>
<keyword evidence="3" id="KW-1185">Reference proteome</keyword>
<reference evidence="2 3" key="1">
    <citation type="submission" date="2017-05" db="EMBL/GenBank/DDBJ databases">
        <authorList>
            <person name="Varghese N."/>
            <person name="Submissions S."/>
        </authorList>
    </citation>
    <scope>NUCLEOTIDE SEQUENCE [LARGE SCALE GENOMIC DNA]</scope>
    <source>
        <strain evidence="2 3">DSM 25457</strain>
    </source>
</reference>